<dbReference type="InterPro" id="IPR023210">
    <property type="entry name" value="NADP_OxRdtase_dom"/>
</dbReference>
<dbReference type="PRINTS" id="PR01577">
    <property type="entry name" value="KCNABCHANNEL"/>
</dbReference>
<organism evidence="19 20">
    <name type="scientific">Bambusicola thoracicus</name>
    <name type="common">Chinese bamboo-partridge</name>
    <name type="synonym">Perdix thoracica</name>
    <dbReference type="NCBI Taxonomy" id="9083"/>
    <lineage>
        <taxon>Eukaryota</taxon>
        <taxon>Metazoa</taxon>
        <taxon>Chordata</taxon>
        <taxon>Craniata</taxon>
        <taxon>Vertebrata</taxon>
        <taxon>Euteleostomi</taxon>
        <taxon>Archelosauria</taxon>
        <taxon>Archosauria</taxon>
        <taxon>Dinosauria</taxon>
        <taxon>Saurischia</taxon>
        <taxon>Theropoda</taxon>
        <taxon>Coelurosauria</taxon>
        <taxon>Aves</taxon>
        <taxon>Neognathae</taxon>
        <taxon>Galloanserae</taxon>
        <taxon>Galliformes</taxon>
        <taxon>Phasianidae</taxon>
        <taxon>Perdicinae</taxon>
        <taxon>Bambusicola</taxon>
    </lineage>
</organism>
<gene>
    <name evidence="19" type="ORF">CIB84_001966</name>
</gene>
<feature type="domain" description="NADP-dependent oxidoreductase" evidence="18">
    <location>
        <begin position="126"/>
        <end position="372"/>
    </location>
</feature>
<dbReference type="GO" id="GO:0016491">
    <property type="term" value="F:oxidoreductase activity"/>
    <property type="evidence" value="ECO:0007669"/>
    <property type="project" value="UniProtKB-KW"/>
</dbReference>
<evidence type="ECO:0000256" key="8">
    <source>
        <dbReference type="ARBA" id="ARBA00022538"/>
    </source>
</evidence>
<dbReference type="GO" id="GO:0008076">
    <property type="term" value="C:voltage-gated potassium channel complex"/>
    <property type="evidence" value="ECO:0007669"/>
    <property type="project" value="TreeGrafter"/>
</dbReference>
<evidence type="ECO:0000256" key="7">
    <source>
        <dbReference type="ARBA" id="ARBA00022490"/>
    </source>
</evidence>
<dbReference type="GO" id="GO:1901379">
    <property type="term" value="P:regulation of potassium ion transmembrane transport"/>
    <property type="evidence" value="ECO:0007669"/>
    <property type="project" value="TreeGrafter"/>
</dbReference>
<dbReference type="GO" id="GO:0044224">
    <property type="term" value="C:juxtaparanode region of axon"/>
    <property type="evidence" value="ECO:0007669"/>
    <property type="project" value="TreeGrafter"/>
</dbReference>
<proteinExistence type="inferred from homology"/>
<dbReference type="GO" id="GO:0005737">
    <property type="term" value="C:cytoplasm"/>
    <property type="evidence" value="ECO:0007669"/>
    <property type="project" value="UniProtKB-SubCell"/>
</dbReference>
<comment type="catalytic activity">
    <reaction evidence="16">
        <text>a secondary alcohol + NADP(+) = a ketone + NADPH + H(+)</text>
        <dbReference type="Rhea" id="RHEA:19257"/>
        <dbReference type="ChEBI" id="CHEBI:15378"/>
        <dbReference type="ChEBI" id="CHEBI:17087"/>
        <dbReference type="ChEBI" id="CHEBI:35681"/>
        <dbReference type="ChEBI" id="CHEBI:57783"/>
        <dbReference type="ChEBI" id="CHEBI:58349"/>
    </reaction>
    <physiologicalReaction direction="right-to-left" evidence="16">
        <dbReference type="Rhea" id="RHEA:19259"/>
    </physiologicalReaction>
</comment>
<evidence type="ECO:0000259" key="18">
    <source>
        <dbReference type="Pfam" id="PF00248"/>
    </source>
</evidence>
<keyword evidence="8" id="KW-0633">Potassium transport</keyword>
<evidence type="ECO:0000256" key="15">
    <source>
        <dbReference type="ARBA" id="ARBA00032588"/>
    </source>
</evidence>
<keyword evidence="6" id="KW-1003">Cell membrane</keyword>
<dbReference type="Pfam" id="PF00248">
    <property type="entry name" value="Aldo_ket_red"/>
    <property type="match status" value="1"/>
</dbReference>
<comment type="caution">
    <text evidence="19">The sequence shown here is derived from an EMBL/GenBank/DDBJ whole genome shotgun (WGS) entry which is preliminary data.</text>
</comment>
<accession>A0A2P4TD34</accession>
<dbReference type="NCBIfam" id="TIGR01293">
    <property type="entry name" value="Kv_beta"/>
    <property type="match status" value="1"/>
</dbReference>
<dbReference type="GO" id="GO:0015459">
    <property type="term" value="F:potassium channel regulator activity"/>
    <property type="evidence" value="ECO:0007669"/>
    <property type="project" value="TreeGrafter"/>
</dbReference>
<dbReference type="Proteomes" id="UP000237246">
    <property type="component" value="Unassembled WGS sequence"/>
</dbReference>
<dbReference type="EMBL" id="PPHD01002052">
    <property type="protein sequence ID" value="POI34283.1"/>
    <property type="molecule type" value="Genomic_DNA"/>
</dbReference>
<evidence type="ECO:0000313" key="19">
    <source>
        <dbReference type="EMBL" id="POI34283.1"/>
    </source>
</evidence>
<evidence type="ECO:0000256" key="9">
    <source>
        <dbReference type="ARBA" id="ARBA00022857"/>
    </source>
</evidence>
<dbReference type="AlphaFoldDB" id="A0A2P4TD34"/>
<dbReference type="GO" id="GO:0005249">
    <property type="term" value="F:voltage-gated potassium channel activity"/>
    <property type="evidence" value="ECO:0007669"/>
    <property type="project" value="InterPro"/>
</dbReference>
<dbReference type="SUPFAM" id="SSF51430">
    <property type="entry name" value="NAD(P)-linked oxidoreductase"/>
    <property type="match status" value="1"/>
</dbReference>
<evidence type="ECO:0000256" key="6">
    <source>
        <dbReference type="ARBA" id="ARBA00022475"/>
    </source>
</evidence>
<evidence type="ECO:0000256" key="16">
    <source>
        <dbReference type="ARBA" id="ARBA00047998"/>
    </source>
</evidence>
<dbReference type="OrthoDB" id="1720422at2759"/>
<dbReference type="Gene3D" id="3.20.20.100">
    <property type="entry name" value="NADP-dependent oxidoreductase domain"/>
    <property type="match status" value="1"/>
</dbReference>
<evidence type="ECO:0000256" key="12">
    <source>
        <dbReference type="ARBA" id="ARBA00023065"/>
    </source>
</evidence>
<dbReference type="PANTHER" id="PTHR43150">
    <property type="entry name" value="HYPERKINETIC, ISOFORM M"/>
    <property type="match status" value="1"/>
</dbReference>
<evidence type="ECO:0000256" key="13">
    <source>
        <dbReference type="ARBA" id="ARBA00023136"/>
    </source>
</evidence>
<keyword evidence="7" id="KW-0963">Cytoplasm</keyword>
<sequence>MQVSIACTEHNLKSRNGEERLISKQNAAAPNVVNAARAKFRTVAIIARSLGTFTPQHHISLKESTAKQTGMKYRNLGKSGLRVSCLGLGTWVTFGGQISDEVDVVAHGDPLPSSTASLSPVSIPQVAEQLMTIAYESGVNLFDTAEVYAAGKAEVILGNILKKKGWRRSSLVITTKLYWGGKAETERGLSRKHIIEGLRASLQRLQLEYVDVVFANRPDNNTPMEEIVRAMTHVINQGMAMYWGTSRWSAMEIMEAYSVARQFNMIPPVCEQAEYHLFQREKVEVQLPELYHKIGVGAMTWSPLACGIISGKYGNGVPESSRAALKCYQWLKEKIISEEGRKQQTKLKDLSPIAERLGCTLPQLAVVFFYPQVLPKMTSHIVNEIDNILGNKPYSKKDYRS</sequence>
<comment type="similarity">
    <text evidence="3">Belongs to the shaker potassium channel beta subunit family.</text>
</comment>
<dbReference type="PANTHER" id="PTHR43150:SF7">
    <property type="entry name" value="VOLTAGE-GATED POTASSIUM CHANNEL SUBUNIT BETA-1"/>
    <property type="match status" value="1"/>
</dbReference>
<evidence type="ECO:0000256" key="11">
    <source>
        <dbReference type="ARBA" id="ARBA00023002"/>
    </source>
</evidence>
<keyword evidence="12" id="KW-0406">Ion transport</keyword>
<keyword evidence="10" id="KW-0630">Potassium</keyword>
<reference evidence="19 20" key="1">
    <citation type="submission" date="2018-01" db="EMBL/GenBank/DDBJ databases">
        <title>Comparison of the Chinese Bamboo Partridge and Red Junglefowl genome sequences highlights the importance of demography in genome evolution.</title>
        <authorList>
            <person name="Tiley G.P."/>
            <person name="Kimball R.T."/>
            <person name="Braun E.L."/>
            <person name="Burleigh J.G."/>
        </authorList>
    </citation>
    <scope>NUCLEOTIDE SEQUENCE [LARGE SCALE GENOMIC DNA]</scope>
    <source>
        <strain evidence="19">RTK389</strain>
        <tissue evidence="19">Blood</tissue>
    </source>
</reference>
<comment type="catalytic activity">
    <reaction evidence="17">
        <text>a primary alcohol + NADP(+) = an aldehyde + NADPH + H(+)</text>
        <dbReference type="Rhea" id="RHEA:15937"/>
        <dbReference type="ChEBI" id="CHEBI:15378"/>
        <dbReference type="ChEBI" id="CHEBI:15734"/>
        <dbReference type="ChEBI" id="CHEBI:17478"/>
        <dbReference type="ChEBI" id="CHEBI:57783"/>
        <dbReference type="ChEBI" id="CHEBI:58349"/>
    </reaction>
    <physiologicalReaction direction="right-to-left" evidence="17">
        <dbReference type="Rhea" id="RHEA:15939"/>
    </physiologicalReaction>
</comment>
<evidence type="ECO:0000256" key="14">
    <source>
        <dbReference type="ARBA" id="ARBA00031439"/>
    </source>
</evidence>
<name>A0A2P4TD34_BAMTH</name>
<evidence type="ECO:0000256" key="2">
    <source>
        <dbReference type="ARBA" id="ARBA00004496"/>
    </source>
</evidence>
<dbReference type="InterPro" id="IPR005983">
    <property type="entry name" value="K_chnl_volt-dep_bsu_KCNAB"/>
</dbReference>
<evidence type="ECO:0000256" key="1">
    <source>
        <dbReference type="ARBA" id="ARBA00004413"/>
    </source>
</evidence>
<keyword evidence="5" id="KW-0813">Transport</keyword>
<dbReference type="GO" id="GO:0044325">
    <property type="term" value="F:transmembrane transporter binding"/>
    <property type="evidence" value="ECO:0007669"/>
    <property type="project" value="TreeGrafter"/>
</dbReference>
<evidence type="ECO:0000256" key="10">
    <source>
        <dbReference type="ARBA" id="ARBA00022958"/>
    </source>
</evidence>
<protein>
    <recommendedName>
        <fullName evidence="4">Voltage-gated potassium channel subunit beta-1</fullName>
    </recommendedName>
    <alternativeName>
        <fullName evidence="14">K(+) channel subunit beta-1</fullName>
    </alternativeName>
    <alternativeName>
        <fullName evidence="15">Kv-beta-1</fullName>
    </alternativeName>
</protein>
<dbReference type="InterPro" id="IPR036812">
    <property type="entry name" value="NAD(P)_OxRdtase_dom_sf"/>
</dbReference>
<comment type="subcellular location">
    <subcellularLocation>
        <location evidence="1">Cell membrane</location>
        <topology evidence="1">Peripheral membrane protein</topology>
        <orientation evidence="1">Cytoplasmic side</orientation>
    </subcellularLocation>
    <subcellularLocation>
        <location evidence="2">Cytoplasm</location>
    </subcellularLocation>
</comment>
<dbReference type="InterPro" id="IPR005400">
    <property type="entry name" value="K_chnl_volt-dep_bsu_KCNAB1"/>
</dbReference>
<keyword evidence="11" id="KW-0560">Oxidoreductase</keyword>
<keyword evidence="20" id="KW-1185">Reference proteome</keyword>
<evidence type="ECO:0000256" key="4">
    <source>
        <dbReference type="ARBA" id="ARBA00013314"/>
    </source>
</evidence>
<evidence type="ECO:0000256" key="5">
    <source>
        <dbReference type="ARBA" id="ARBA00022448"/>
    </source>
</evidence>
<evidence type="ECO:0000256" key="17">
    <source>
        <dbReference type="ARBA" id="ARBA00048943"/>
    </source>
</evidence>
<evidence type="ECO:0000313" key="20">
    <source>
        <dbReference type="Proteomes" id="UP000237246"/>
    </source>
</evidence>
<keyword evidence="13" id="KW-0472">Membrane</keyword>
<evidence type="ECO:0000256" key="3">
    <source>
        <dbReference type="ARBA" id="ARBA00006515"/>
    </source>
</evidence>
<dbReference type="InterPro" id="IPR005399">
    <property type="entry name" value="K_chnl_volt-dep_bsu_KCNAB-rel"/>
</dbReference>
<dbReference type="PRINTS" id="PR01578">
    <property type="entry name" value="KCNAB1CHANEL"/>
</dbReference>
<keyword evidence="9" id="KW-0521">NADP</keyword>